<dbReference type="RefSeq" id="WP_013258333.1">
    <property type="nucleotide sequence ID" value="NC_014365.1"/>
</dbReference>
<keyword evidence="3" id="KW-1185">Reference proteome</keyword>
<dbReference type="AlphaFoldDB" id="E1QH37"/>
<sequence>MMRYYDKDRPGPRQGPQATGFWRRARLRARAILFGRVSREMVLWLGAALIVLALALALLGLSNLAGGRYQPVHDPAAQMMIRR</sequence>
<keyword evidence="1" id="KW-0472">Membrane</keyword>
<organism evidence="2 3">
    <name type="scientific">Desulfarculus baarsii (strain ATCC 33931 / DSM 2075 / LMG 7858 / VKM B-1802 / 2st14)</name>
    <dbReference type="NCBI Taxonomy" id="644282"/>
    <lineage>
        <taxon>Bacteria</taxon>
        <taxon>Pseudomonadati</taxon>
        <taxon>Thermodesulfobacteriota</taxon>
        <taxon>Desulfarculia</taxon>
        <taxon>Desulfarculales</taxon>
        <taxon>Desulfarculaceae</taxon>
        <taxon>Desulfarculus</taxon>
    </lineage>
</organism>
<dbReference type="HOGENOM" id="CLU_2537063_0_0_7"/>
<proteinExistence type="predicted"/>
<reference evidence="2 3" key="1">
    <citation type="journal article" date="2010" name="Stand. Genomic Sci.">
        <title>Complete genome sequence of Desulfarculus baarsii type strain (2st14).</title>
        <authorList>
            <person name="Sun H."/>
            <person name="Spring S."/>
            <person name="Lapidus A."/>
            <person name="Davenport K."/>
            <person name="Del Rio T.G."/>
            <person name="Tice H."/>
            <person name="Nolan M."/>
            <person name="Copeland A."/>
            <person name="Cheng J.F."/>
            <person name="Lucas S."/>
            <person name="Tapia R."/>
            <person name="Goodwin L."/>
            <person name="Pitluck S."/>
            <person name="Ivanova N."/>
            <person name="Pagani I."/>
            <person name="Mavromatis K."/>
            <person name="Ovchinnikova G."/>
            <person name="Pati A."/>
            <person name="Chen A."/>
            <person name="Palaniappan K."/>
            <person name="Hauser L."/>
            <person name="Chang Y.J."/>
            <person name="Jeffries C.D."/>
            <person name="Detter J.C."/>
            <person name="Han C."/>
            <person name="Rohde M."/>
            <person name="Brambilla E."/>
            <person name="Goker M."/>
            <person name="Woyke T."/>
            <person name="Bristow J."/>
            <person name="Eisen J.A."/>
            <person name="Markowitz V."/>
            <person name="Hugenholtz P."/>
            <person name="Kyrpides N.C."/>
            <person name="Klenk H.P."/>
            <person name="Land M."/>
        </authorList>
    </citation>
    <scope>NUCLEOTIDE SEQUENCE [LARGE SCALE GENOMIC DNA]</scope>
    <source>
        <strain evidence="3">ATCC 33931 / DSM 2075 / LMG 7858 / VKM B-1802 / 2st14</strain>
    </source>
</reference>
<dbReference type="Proteomes" id="UP000009047">
    <property type="component" value="Chromosome"/>
</dbReference>
<evidence type="ECO:0000313" key="3">
    <source>
        <dbReference type="Proteomes" id="UP000009047"/>
    </source>
</evidence>
<dbReference type="STRING" id="644282.Deba_1512"/>
<feature type="transmembrane region" description="Helical" evidence="1">
    <location>
        <begin position="42"/>
        <end position="61"/>
    </location>
</feature>
<protein>
    <submittedName>
        <fullName evidence="2">Integral membrane protein</fullName>
    </submittedName>
</protein>
<keyword evidence="1" id="KW-0812">Transmembrane</keyword>
<evidence type="ECO:0000256" key="1">
    <source>
        <dbReference type="SAM" id="Phobius"/>
    </source>
</evidence>
<accession>E1QH37</accession>
<dbReference type="KEGG" id="dbr:Deba_1512"/>
<evidence type="ECO:0000313" key="2">
    <source>
        <dbReference type="EMBL" id="ADK84880.1"/>
    </source>
</evidence>
<gene>
    <name evidence="2" type="ordered locus">Deba_1512</name>
</gene>
<dbReference type="EMBL" id="CP002085">
    <property type="protein sequence ID" value="ADK84880.1"/>
    <property type="molecule type" value="Genomic_DNA"/>
</dbReference>
<name>E1QH37_DESB2</name>
<keyword evidence="1" id="KW-1133">Transmembrane helix</keyword>